<gene>
    <name evidence="13" type="ORF">SAMN04488095_0240</name>
</gene>
<dbReference type="InterPro" id="IPR005111">
    <property type="entry name" value="MoeA_C_domain_IV"/>
</dbReference>
<feature type="domain" description="MoaB/Mog" evidence="12">
    <location>
        <begin position="173"/>
        <end position="310"/>
    </location>
</feature>
<keyword evidence="6 11" id="KW-0808">Transferase</keyword>
<dbReference type="GO" id="GO:0006777">
    <property type="term" value="P:Mo-molybdopterin cofactor biosynthetic process"/>
    <property type="evidence" value="ECO:0007669"/>
    <property type="project" value="UniProtKB-UniRule"/>
</dbReference>
<dbReference type="Pfam" id="PF03454">
    <property type="entry name" value="MoeA_C"/>
    <property type="match status" value="1"/>
</dbReference>
<keyword evidence="7 11" id="KW-0479">Metal-binding</keyword>
<dbReference type="STRING" id="390807.SAMN04488095_0240"/>
<accession>A0A1I3GL69</accession>
<comment type="catalytic activity">
    <reaction evidence="10">
        <text>adenylyl-molybdopterin + molybdate = Mo-molybdopterin + AMP + H(+)</text>
        <dbReference type="Rhea" id="RHEA:35047"/>
        <dbReference type="ChEBI" id="CHEBI:15378"/>
        <dbReference type="ChEBI" id="CHEBI:36264"/>
        <dbReference type="ChEBI" id="CHEBI:62727"/>
        <dbReference type="ChEBI" id="CHEBI:71302"/>
        <dbReference type="ChEBI" id="CHEBI:456215"/>
        <dbReference type="EC" id="2.10.1.1"/>
    </reaction>
</comment>
<evidence type="ECO:0000256" key="7">
    <source>
        <dbReference type="ARBA" id="ARBA00022723"/>
    </source>
</evidence>
<evidence type="ECO:0000256" key="8">
    <source>
        <dbReference type="ARBA" id="ARBA00022842"/>
    </source>
</evidence>
<dbReference type="InterPro" id="IPR036688">
    <property type="entry name" value="MoeA_C_domain_IV_sf"/>
</dbReference>
<dbReference type="InterPro" id="IPR005110">
    <property type="entry name" value="MoeA_linker/N"/>
</dbReference>
<evidence type="ECO:0000256" key="11">
    <source>
        <dbReference type="RuleBase" id="RU365090"/>
    </source>
</evidence>
<keyword evidence="5 11" id="KW-0500">Molybdenum</keyword>
<comment type="pathway">
    <text evidence="3 11">Cofactor biosynthesis; molybdopterin biosynthesis.</text>
</comment>
<dbReference type="Pfam" id="PF00994">
    <property type="entry name" value="MoCF_biosynth"/>
    <property type="match status" value="1"/>
</dbReference>
<dbReference type="Proteomes" id="UP000199110">
    <property type="component" value="Unassembled WGS sequence"/>
</dbReference>
<dbReference type="InterPro" id="IPR036135">
    <property type="entry name" value="MoeA_linker/N_sf"/>
</dbReference>
<dbReference type="GO" id="GO:0005829">
    <property type="term" value="C:cytosol"/>
    <property type="evidence" value="ECO:0007669"/>
    <property type="project" value="TreeGrafter"/>
</dbReference>
<keyword evidence="9 11" id="KW-0501">Molybdenum cofactor biosynthesis</keyword>
<evidence type="ECO:0000256" key="10">
    <source>
        <dbReference type="ARBA" id="ARBA00047317"/>
    </source>
</evidence>
<evidence type="ECO:0000256" key="2">
    <source>
        <dbReference type="ARBA" id="ARBA00002901"/>
    </source>
</evidence>
<dbReference type="Gene3D" id="3.40.980.10">
    <property type="entry name" value="MoaB/Mog-like domain"/>
    <property type="match status" value="1"/>
</dbReference>
<proteinExistence type="inferred from homology"/>
<evidence type="ECO:0000256" key="4">
    <source>
        <dbReference type="ARBA" id="ARBA00010763"/>
    </source>
</evidence>
<dbReference type="SMART" id="SM00852">
    <property type="entry name" value="MoCF_biosynth"/>
    <property type="match status" value="1"/>
</dbReference>
<name>A0A1I3GL69_9RHOB</name>
<dbReference type="SUPFAM" id="SSF53218">
    <property type="entry name" value="Molybdenum cofactor biosynthesis proteins"/>
    <property type="match status" value="1"/>
</dbReference>
<evidence type="ECO:0000259" key="12">
    <source>
        <dbReference type="SMART" id="SM00852"/>
    </source>
</evidence>
<dbReference type="Gene3D" id="2.170.190.11">
    <property type="entry name" value="Molybdopterin biosynthesis moea protein, domain 3"/>
    <property type="match status" value="1"/>
</dbReference>
<evidence type="ECO:0000256" key="9">
    <source>
        <dbReference type="ARBA" id="ARBA00023150"/>
    </source>
</evidence>
<dbReference type="InterPro" id="IPR038987">
    <property type="entry name" value="MoeA-like"/>
</dbReference>
<evidence type="ECO:0000313" key="13">
    <source>
        <dbReference type="EMBL" id="SFI24209.1"/>
    </source>
</evidence>
<dbReference type="InterPro" id="IPR001453">
    <property type="entry name" value="MoaB/Mog_dom"/>
</dbReference>
<comment type="similarity">
    <text evidence="4 11">Belongs to the MoeA family.</text>
</comment>
<dbReference type="CDD" id="cd00887">
    <property type="entry name" value="MoeA"/>
    <property type="match status" value="1"/>
</dbReference>
<dbReference type="SUPFAM" id="SSF63882">
    <property type="entry name" value="MoeA N-terminal region -like"/>
    <property type="match status" value="1"/>
</dbReference>
<dbReference type="RefSeq" id="WP_092776217.1">
    <property type="nucleotide sequence ID" value="NZ_FORA01000001.1"/>
</dbReference>
<evidence type="ECO:0000256" key="1">
    <source>
        <dbReference type="ARBA" id="ARBA00001946"/>
    </source>
</evidence>
<dbReference type="GO" id="GO:0061599">
    <property type="term" value="F:molybdopterin molybdotransferase activity"/>
    <property type="evidence" value="ECO:0007669"/>
    <property type="project" value="UniProtKB-UniRule"/>
</dbReference>
<evidence type="ECO:0000256" key="5">
    <source>
        <dbReference type="ARBA" id="ARBA00022505"/>
    </source>
</evidence>
<dbReference type="AlphaFoldDB" id="A0A1I3GL69"/>
<organism evidence="13 14">
    <name type="scientific">Jannaschia pohangensis</name>
    <dbReference type="NCBI Taxonomy" id="390807"/>
    <lineage>
        <taxon>Bacteria</taxon>
        <taxon>Pseudomonadati</taxon>
        <taxon>Pseudomonadota</taxon>
        <taxon>Alphaproteobacteria</taxon>
        <taxon>Rhodobacterales</taxon>
        <taxon>Roseobacteraceae</taxon>
        <taxon>Jannaschia</taxon>
    </lineage>
</organism>
<dbReference type="Pfam" id="PF03453">
    <property type="entry name" value="MoeA_N"/>
    <property type="match status" value="1"/>
</dbReference>
<dbReference type="OrthoDB" id="9804758at2"/>
<dbReference type="SUPFAM" id="SSF63867">
    <property type="entry name" value="MoeA C-terminal domain-like"/>
    <property type="match status" value="1"/>
</dbReference>
<sequence length="391" mass="40429">MITVEQATAHLLDLVDPLSAEDVGLRHAAGRVLAQAVQARHDQPPFDASAMDGYAVSSAKPAPGDIFRVIGESAAGRPFSAPVTEGEAVRIFTGAIAPEGTKTVVIQEDVSRDGDRITLSGNLGSGSNIRPAAGDFAKGEAFAAPRRLGSRDIALLAAMGHGTLPVVRRPTVAILMTGDELRNPGEALDPGQITASNGYGLAAMLEAEGAEVRLLPLARDTVQSLAMALRLAGGADLVITIGGASVGDHDLVAQVAGDAGLDLAFHKVAMRPGKPLLAGRLGEQAFVGLPGNPVSAMVCGVIFILPMLRKMLGLAPDPVTRLMPLGAPLTANGPRQHYMRARVEAGACRAVTSQDSALLSRLASADCLIVRPPNDPSRETGFLQAVIDLPD</sequence>
<keyword evidence="8 11" id="KW-0460">Magnesium</keyword>
<dbReference type="EC" id="2.10.1.1" evidence="11"/>
<dbReference type="PANTHER" id="PTHR10192:SF5">
    <property type="entry name" value="GEPHYRIN"/>
    <property type="match status" value="1"/>
</dbReference>
<reference evidence="13 14" key="1">
    <citation type="submission" date="2016-10" db="EMBL/GenBank/DDBJ databases">
        <authorList>
            <person name="de Groot N.N."/>
        </authorList>
    </citation>
    <scope>NUCLEOTIDE SEQUENCE [LARGE SCALE GENOMIC DNA]</scope>
    <source>
        <strain evidence="13 14">DSM 19073</strain>
    </source>
</reference>
<dbReference type="GO" id="GO:0046872">
    <property type="term" value="F:metal ion binding"/>
    <property type="evidence" value="ECO:0007669"/>
    <property type="project" value="UniProtKB-UniRule"/>
</dbReference>
<evidence type="ECO:0000313" key="14">
    <source>
        <dbReference type="Proteomes" id="UP000199110"/>
    </source>
</evidence>
<dbReference type="Gene3D" id="2.40.340.10">
    <property type="entry name" value="MoeA, C-terminal, domain IV"/>
    <property type="match status" value="1"/>
</dbReference>
<dbReference type="PANTHER" id="PTHR10192">
    <property type="entry name" value="MOLYBDOPTERIN BIOSYNTHESIS PROTEIN"/>
    <property type="match status" value="1"/>
</dbReference>
<protein>
    <recommendedName>
        <fullName evidence="11">Molybdopterin molybdenumtransferase</fullName>
        <ecNumber evidence="11">2.10.1.1</ecNumber>
    </recommendedName>
</protein>
<evidence type="ECO:0000256" key="6">
    <source>
        <dbReference type="ARBA" id="ARBA00022679"/>
    </source>
</evidence>
<dbReference type="InterPro" id="IPR036425">
    <property type="entry name" value="MoaB/Mog-like_dom_sf"/>
</dbReference>
<keyword evidence="14" id="KW-1185">Reference proteome</keyword>
<dbReference type="UniPathway" id="UPA00344"/>
<dbReference type="EMBL" id="FORA01000001">
    <property type="protein sequence ID" value="SFI24209.1"/>
    <property type="molecule type" value="Genomic_DNA"/>
</dbReference>
<comment type="function">
    <text evidence="2 11">Catalyzes the insertion of molybdate into adenylated molybdopterin with the concomitant release of AMP.</text>
</comment>
<evidence type="ECO:0000256" key="3">
    <source>
        <dbReference type="ARBA" id="ARBA00005046"/>
    </source>
</evidence>
<dbReference type="Gene3D" id="3.90.105.10">
    <property type="entry name" value="Molybdopterin biosynthesis moea protein, domain 2"/>
    <property type="match status" value="1"/>
</dbReference>
<dbReference type="FunFam" id="3.40.980.10:FF:000004">
    <property type="entry name" value="Molybdopterin molybdenumtransferase"/>
    <property type="match status" value="1"/>
</dbReference>
<comment type="cofactor">
    <cofactor evidence="1 11">
        <name>Mg(2+)</name>
        <dbReference type="ChEBI" id="CHEBI:18420"/>
    </cofactor>
</comment>